<reference evidence="2 3" key="1">
    <citation type="journal article" date="2015" name="Genome Announc.">
        <title>Complete Genome Sequence of Cupriavidus basilensis 4G11, Isolated from the Oak Ridge Field Research Center Site.</title>
        <authorList>
            <person name="Ray J."/>
            <person name="Waters R.J."/>
            <person name="Skerker J.M."/>
            <person name="Kuehl J.V."/>
            <person name="Price M.N."/>
            <person name="Huang J."/>
            <person name="Chakraborty R."/>
            <person name="Arkin A.P."/>
            <person name="Deutschbauer A."/>
        </authorList>
    </citation>
    <scope>NUCLEOTIDE SEQUENCE [LARGE SCALE GENOMIC DNA]</scope>
    <source>
        <strain evidence="2">4G11</strain>
    </source>
</reference>
<evidence type="ECO:0000259" key="1">
    <source>
        <dbReference type="Pfam" id="PF00248"/>
    </source>
</evidence>
<gene>
    <name evidence="2" type="ORF">RR42_s1654</name>
</gene>
<dbReference type="EMBL" id="CP010537">
    <property type="protein sequence ID" value="AJG23242.1"/>
    <property type="molecule type" value="Genomic_DNA"/>
</dbReference>
<dbReference type="PROSITE" id="PS51318">
    <property type="entry name" value="TAT"/>
    <property type="match status" value="1"/>
</dbReference>
<dbReference type="InterPro" id="IPR006311">
    <property type="entry name" value="TAT_signal"/>
</dbReference>
<dbReference type="InterPro" id="IPR036812">
    <property type="entry name" value="NAD(P)_OxRdtase_dom_sf"/>
</dbReference>
<dbReference type="STRING" id="68895.RR42_s1654"/>
<accession>A0A0C4YCC9</accession>
<dbReference type="InterPro" id="IPR053135">
    <property type="entry name" value="AKR2_Oxidoreductase"/>
</dbReference>
<protein>
    <submittedName>
        <fullName evidence="2">Aldo/keto reductase</fullName>
    </submittedName>
</protein>
<dbReference type="PANTHER" id="PTHR43312:SF1">
    <property type="entry name" value="NADP-DEPENDENT OXIDOREDUCTASE DOMAIN-CONTAINING PROTEIN"/>
    <property type="match status" value="1"/>
</dbReference>
<name>A0A0C4YCC9_9BURK</name>
<dbReference type="PANTHER" id="PTHR43312">
    <property type="entry name" value="D-THREO-ALDOSE 1-DEHYDROGENASE"/>
    <property type="match status" value="1"/>
</dbReference>
<dbReference type="Pfam" id="PF00248">
    <property type="entry name" value="Aldo_ket_red"/>
    <property type="match status" value="1"/>
</dbReference>
<dbReference type="CDD" id="cd19095">
    <property type="entry name" value="AKR_PA4992-like"/>
    <property type="match status" value="1"/>
</dbReference>
<sequence>MPQPRPPESGLASKEIVMSSDRRRFLGRGARLAAALSLPCGTWPASTLAAPPAAGPLRRALPGGHDTLPVIGMGTSNTFNVGTERAERAPLAEVLALLLQTPGSVIDTAPSYGSAQGVTGDLLRDANARGKVFLATKISSPAGGAAQAQWTQSLRDLHSDTVDLLQVHNLIDWRDNLRFARQLKDQGKTRHVGITHYREDAHEALAQIVRSERLDFVQLNYSLAERNAERALLPLCQERGVAVLVNRPFQDGRLFRAVKDRPLPPWASEIDCASWGQIFLKFIISHPAVTAAIPATSKPRNMQDNLGAGLGRMPDARQRERIAALLAA</sequence>
<dbReference type="Proteomes" id="UP000031843">
    <property type="component" value="Chromosome secondary"/>
</dbReference>
<organism evidence="2 3">
    <name type="scientific">Cupriavidus basilensis</name>
    <dbReference type="NCBI Taxonomy" id="68895"/>
    <lineage>
        <taxon>Bacteria</taxon>
        <taxon>Pseudomonadati</taxon>
        <taxon>Pseudomonadota</taxon>
        <taxon>Betaproteobacteria</taxon>
        <taxon>Burkholderiales</taxon>
        <taxon>Burkholderiaceae</taxon>
        <taxon>Cupriavidus</taxon>
    </lineage>
</organism>
<dbReference type="Gene3D" id="3.20.20.100">
    <property type="entry name" value="NADP-dependent oxidoreductase domain"/>
    <property type="match status" value="1"/>
</dbReference>
<dbReference type="SUPFAM" id="SSF51430">
    <property type="entry name" value="NAD(P)-linked oxidoreductase"/>
    <property type="match status" value="1"/>
</dbReference>
<dbReference type="InterPro" id="IPR023210">
    <property type="entry name" value="NADP_OxRdtase_dom"/>
</dbReference>
<proteinExistence type="predicted"/>
<dbReference type="AlphaFoldDB" id="A0A0C4YCC9"/>
<feature type="domain" description="NADP-dependent oxidoreductase" evidence="1">
    <location>
        <begin position="71"/>
        <end position="309"/>
    </location>
</feature>
<keyword evidence="3" id="KW-1185">Reference proteome</keyword>
<dbReference type="KEGG" id="cbw:RR42_s1654"/>
<evidence type="ECO:0000313" key="3">
    <source>
        <dbReference type="Proteomes" id="UP000031843"/>
    </source>
</evidence>
<evidence type="ECO:0000313" key="2">
    <source>
        <dbReference type="EMBL" id="AJG23242.1"/>
    </source>
</evidence>